<evidence type="ECO:0000256" key="18">
    <source>
        <dbReference type="PIRSR" id="PIRSR606309-2"/>
    </source>
</evidence>
<evidence type="ECO:0000256" key="12">
    <source>
        <dbReference type="ARBA" id="ARBA00022932"/>
    </source>
</evidence>
<keyword evidence="11 19" id="KW-0460">Magnesium</keyword>
<evidence type="ECO:0000256" key="17">
    <source>
        <dbReference type="PIRSR" id="PIRSR606309-1"/>
    </source>
</evidence>
<dbReference type="GO" id="GO:0008408">
    <property type="term" value="F:3'-5' exonuclease activity"/>
    <property type="evidence" value="ECO:0007669"/>
    <property type="project" value="TreeGrafter"/>
</dbReference>
<comment type="cofactor">
    <cofactor evidence="19">
        <name>Mg(2+)</name>
        <dbReference type="ChEBI" id="CHEBI:18420"/>
    </cofactor>
    <cofactor evidence="19">
        <name>Mn(2+)</name>
        <dbReference type="ChEBI" id="CHEBI:29035"/>
    </cofactor>
    <text evidence="19">Binds 2 divalent metal cations. Magnesium or manganese.</text>
</comment>
<reference evidence="22 23" key="1">
    <citation type="submission" date="2012-02" db="EMBL/GenBank/DDBJ databases">
        <title>Shotgun genome sequence of Phaeospirillum photometricum DSM 122.</title>
        <authorList>
            <person name="Duquesne K."/>
            <person name="Sturgis J."/>
        </authorList>
    </citation>
    <scope>NUCLEOTIDE SEQUENCE [LARGE SCALE GENOMIC DNA]</scope>
    <source>
        <strain evidence="23">DSM122</strain>
    </source>
</reference>
<evidence type="ECO:0000256" key="7">
    <source>
        <dbReference type="ARBA" id="ARBA00022722"/>
    </source>
</evidence>
<dbReference type="PANTHER" id="PTHR30231">
    <property type="entry name" value="DNA POLYMERASE III SUBUNIT EPSILON"/>
    <property type="match status" value="1"/>
</dbReference>
<feature type="binding site" evidence="18">
    <location>
        <position position="195"/>
    </location>
    <ligand>
        <name>substrate</name>
    </ligand>
</feature>
<protein>
    <recommendedName>
        <fullName evidence="3 20">DNA polymerase III subunit epsilon</fullName>
        <ecNumber evidence="2 20">2.7.7.7</ecNumber>
    </recommendedName>
</protein>
<dbReference type="InterPro" id="IPR012337">
    <property type="entry name" value="RNaseH-like_sf"/>
</dbReference>
<dbReference type="NCBIfam" id="TIGR01406">
    <property type="entry name" value="dnaQ_proteo"/>
    <property type="match status" value="1"/>
</dbReference>
<dbReference type="eggNOG" id="COG0847">
    <property type="taxonomic scope" value="Bacteria"/>
</dbReference>
<comment type="catalytic activity">
    <reaction evidence="16 20">
        <text>DNA(n) + a 2'-deoxyribonucleoside 5'-triphosphate = DNA(n+1) + diphosphate</text>
        <dbReference type="Rhea" id="RHEA:22508"/>
        <dbReference type="Rhea" id="RHEA-COMP:17339"/>
        <dbReference type="Rhea" id="RHEA-COMP:17340"/>
        <dbReference type="ChEBI" id="CHEBI:33019"/>
        <dbReference type="ChEBI" id="CHEBI:61560"/>
        <dbReference type="ChEBI" id="CHEBI:173112"/>
        <dbReference type="EC" id="2.7.7.7"/>
    </reaction>
</comment>
<dbReference type="STRING" id="1150469.RSPPHO_00926"/>
<evidence type="ECO:0000256" key="5">
    <source>
        <dbReference type="ARBA" id="ARBA00022695"/>
    </source>
</evidence>
<accession>H6SRM3</accession>
<dbReference type="InterPro" id="IPR013520">
    <property type="entry name" value="Ribonucl_H"/>
</dbReference>
<gene>
    <name evidence="20" type="primary">dnaQ</name>
    <name evidence="22" type="ORF">RSPPHO_00926</name>
</gene>
<dbReference type="Pfam" id="PF00929">
    <property type="entry name" value="RNase_T"/>
    <property type="match status" value="1"/>
</dbReference>
<evidence type="ECO:0000256" key="3">
    <source>
        <dbReference type="ARBA" id="ARBA00020352"/>
    </source>
</evidence>
<keyword evidence="7 20" id="KW-0540">Nuclease</keyword>
<feature type="binding site" evidence="19">
    <location>
        <position position="195"/>
    </location>
    <ligand>
        <name>a divalent metal cation</name>
        <dbReference type="ChEBI" id="CHEBI:60240"/>
        <label>1</label>
        <note>catalytic</note>
    </ligand>
</feature>
<dbReference type="GO" id="GO:0003677">
    <property type="term" value="F:DNA binding"/>
    <property type="evidence" value="ECO:0007669"/>
    <property type="project" value="InterPro"/>
</dbReference>
<proteinExistence type="predicted"/>
<feature type="domain" description="Exonuclease" evidence="21">
    <location>
        <begin position="42"/>
        <end position="212"/>
    </location>
</feature>
<dbReference type="NCBIfam" id="NF004316">
    <property type="entry name" value="PRK05711.1"/>
    <property type="match status" value="1"/>
</dbReference>
<evidence type="ECO:0000259" key="21">
    <source>
        <dbReference type="SMART" id="SM00479"/>
    </source>
</evidence>
<dbReference type="EMBL" id="HE663493">
    <property type="protein sequence ID" value="CCG07552.1"/>
    <property type="molecule type" value="Genomic_DNA"/>
</dbReference>
<feature type="binding site" evidence="18">
    <location>
        <position position="49"/>
    </location>
    <ligand>
        <name>substrate</name>
    </ligand>
</feature>
<dbReference type="CDD" id="cd06131">
    <property type="entry name" value="DNA_pol_III_epsilon_Ecoli_like"/>
    <property type="match status" value="1"/>
</dbReference>
<dbReference type="Proteomes" id="UP000033220">
    <property type="component" value="Chromosome DSM 122"/>
</dbReference>
<dbReference type="Gene3D" id="3.30.420.10">
    <property type="entry name" value="Ribonuclease H-like superfamily/Ribonuclease H"/>
    <property type="match status" value="1"/>
</dbReference>
<evidence type="ECO:0000256" key="10">
    <source>
        <dbReference type="ARBA" id="ARBA00022839"/>
    </source>
</evidence>
<dbReference type="InterPro" id="IPR036397">
    <property type="entry name" value="RNaseH_sf"/>
</dbReference>
<comment type="subunit">
    <text evidence="15 20">DNA polymerase III contains a core (composed of alpha, epsilon and theta chains) that associates with a tau subunit. This core dimerizes to form the POLIII' complex. PolIII' associates with the gamma complex (composed of gamma, delta, delta', psi and chi chains) and with the beta chain to form the complete DNA polymerase III complex.</text>
</comment>
<evidence type="ECO:0000256" key="14">
    <source>
        <dbReference type="ARBA" id="ARBA00025483"/>
    </source>
</evidence>
<dbReference type="EC" id="2.7.7.7" evidence="2 20"/>
<comment type="cofactor">
    <cofactor evidence="1 20">
        <name>Mn(2+)</name>
        <dbReference type="ChEBI" id="CHEBI:29035"/>
    </cofactor>
</comment>
<feature type="binding site" evidence="18">
    <location>
        <position position="92"/>
    </location>
    <ligand>
        <name>substrate</name>
    </ligand>
</feature>
<feature type="active site" description="Proton acceptor" evidence="17">
    <location>
        <position position="190"/>
    </location>
</feature>
<dbReference type="PANTHER" id="PTHR30231:SF41">
    <property type="entry name" value="DNA POLYMERASE III SUBUNIT EPSILON"/>
    <property type="match status" value="1"/>
</dbReference>
<dbReference type="InterPro" id="IPR006309">
    <property type="entry name" value="DnaQ_proteo"/>
</dbReference>
<evidence type="ECO:0000313" key="23">
    <source>
        <dbReference type="Proteomes" id="UP000033220"/>
    </source>
</evidence>
<dbReference type="InterPro" id="IPR006054">
    <property type="entry name" value="DnaQ"/>
</dbReference>
<dbReference type="FunFam" id="3.30.420.10:FF:000012">
    <property type="entry name" value="DNA polymerase III subunit epsilon"/>
    <property type="match status" value="1"/>
</dbReference>
<keyword evidence="9 20" id="KW-0378">Hydrolase</keyword>
<feature type="binding site" evidence="18">
    <location>
        <position position="47"/>
    </location>
    <ligand>
        <name>substrate</name>
    </ligand>
</feature>
<keyword evidence="5 20" id="KW-0548">Nucleotidyltransferase</keyword>
<evidence type="ECO:0000256" key="11">
    <source>
        <dbReference type="ARBA" id="ARBA00022842"/>
    </source>
</evidence>
<dbReference type="NCBIfam" id="TIGR00573">
    <property type="entry name" value="dnaq"/>
    <property type="match status" value="1"/>
</dbReference>
<dbReference type="HOGENOM" id="CLU_047806_2_1_5"/>
<keyword evidence="8 19" id="KW-0479">Metal-binding</keyword>
<organism evidence="22 23">
    <name type="scientific">Pararhodospirillum photometricum DSM 122</name>
    <dbReference type="NCBI Taxonomy" id="1150469"/>
    <lineage>
        <taxon>Bacteria</taxon>
        <taxon>Pseudomonadati</taxon>
        <taxon>Pseudomonadota</taxon>
        <taxon>Alphaproteobacteria</taxon>
        <taxon>Rhodospirillales</taxon>
        <taxon>Rhodospirillaceae</taxon>
        <taxon>Pararhodospirillum</taxon>
    </lineage>
</organism>
<evidence type="ECO:0000256" key="6">
    <source>
        <dbReference type="ARBA" id="ARBA00022705"/>
    </source>
</evidence>
<dbReference type="AlphaFoldDB" id="H6SRM3"/>
<evidence type="ECO:0000256" key="1">
    <source>
        <dbReference type="ARBA" id="ARBA00001936"/>
    </source>
</evidence>
<evidence type="ECO:0000256" key="8">
    <source>
        <dbReference type="ARBA" id="ARBA00022723"/>
    </source>
</evidence>
<name>H6SRM3_PARPM</name>
<dbReference type="KEGG" id="rpm:RSPPHO_00926"/>
<evidence type="ECO:0000256" key="13">
    <source>
        <dbReference type="ARBA" id="ARBA00023211"/>
    </source>
</evidence>
<dbReference type="GO" id="GO:0005829">
    <property type="term" value="C:cytosol"/>
    <property type="evidence" value="ECO:0007669"/>
    <property type="project" value="TreeGrafter"/>
</dbReference>
<evidence type="ECO:0000313" key="22">
    <source>
        <dbReference type="EMBL" id="CCG07552.1"/>
    </source>
</evidence>
<dbReference type="PATRIC" id="fig|1150469.3.peg.1062"/>
<dbReference type="GO" id="GO:0003887">
    <property type="term" value="F:DNA-directed DNA polymerase activity"/>
    <property type="evidence" value="ECO:0007669"/>
    <property type="project" value="UniProtKB-KW"/>
</dbReference>
<keyword evidence="4 20" id="KW-0808">Transferase</keyword>
<feature type="binding site" evidence="19">
    <location>
        <position position="49"/>
    </location>
    <ligand>
        <name>a divalent metal cation</name>
        <dbReference type="ChEBI" id="CHEBI:60240"/>
        <label>1</label>
        <note>catalytic</note>
    </ligand>
</feature>
<keyword evidence="23" id="KW-1185">Reference proteome</keyword>
<dbReference type="SMART" id="SM00479">
    <property type="entry name" value="EXOIII"/>
    <property type="match status" value="1"/>
</dbReference>
<evidence type="ECO:0000256" key="4">
    <source>
        <dbReference type="ARBA" id="ARBA00022679"/>
    </source>
</evidence>
<evidence type="ECO:0000256" key="16">
    <source>
        <dbReference type="ARBA" id="ARBA00049244"/>
    </source>
</evidence>
<evidence type="ECO:0000256" key="15">
    <source>
        <dbReference type="ARBA" id="ARBA00026073"/>
    </source>
</evidence>
<evidence type="ECO:0000256" key="20">
    <source>
        <dbReference type="RuleBase" id="RU364087"/>
    </source>
</evidence>
<evidence type="ECO:0000256" key="9">
    <source>
        <dbReference type="ARBA" id="ARBA00022801"/>
    </source>
</evidence>
<keyword evidence="12 20" id="KW-0239">DNA-directed DNA polymerase</keyword>
<sequence length="265" mass="28927">MPMPCFPRAWAGSRRGAPWGGCCARSNGGPWRPEPGGFIPMREIVLDTETTGLDPATGDRIVEVGCVELINHLPSGQELHLYINPERDMPAEAFRVHGLSEAFLADKPVFAEVVDELMAFLGDAPLVIHNAAFDMKFLNAELKRVGRPPLPPERAIDTLRMAQTRYPGSPASLDALCRRFNIDTSSREKHGALIDTLLLAQVYLELIGGREPGLALGAADKGGEGAERIVIERPYRAPRPHAASAAERDAHAAFLKKLKNPLWLS</sequence>
<dbReference type="GO" id="GO:0045004">
    <property type="term" value="P:DNA replication proofreading"/>
    <property type="evidence" value="ECO:0007669"/>
    <property type="project" value="TreeGrafter"/>
</dbReference>
<evidence type="ECO:0000256" key="19">
    <source>
        <dbReference type="PIRSR" id="PIRSR606309-3"/>
    </source>
</evidence>
<dbReference type="GO" id="GO:0046872">
    <property type="term" value="F:metal ion binding"/>
    <property type="evidence" value="ECO:0007669"/>
    <property type="project" value="UniProtKB-KW"/>
</dbReference>
<keyword evidence="6 20" id="KW-0235">DNA replication</keyword>
<dbReference type="SUPFAM" id="SSF53098">
    <property type="entry name" value="Ribonuclease H-like"/>
    <property type="match status" value="1"/>
</dbReference>
<feature type="binding site" evidence="18">
    <location>
        <position position="97"/>
    </location>
    <ligand>
        <name>substrate</name>
    </ligand>
</feature>
<keyword evidence="10 20" id="KW-0269">Exonuclease</keyword>
<feature type="binding site" evidence="19">
    <location>
        <position position="47"/>
    </location>
    <ligand>
        <name>a divalent metal cation</name>
        <dbReference type="ChEBI" id="CHEBI:60240"/>
        <label>1</label>
        <note>catalytic</note>
    </ligand>
</feature>
<comment type="function">
    <text evidence="14 20">DNA polymerase III is a complex, multichain enzyme responsible for most of the replicative synthesis in bacteria. The epsilon subunit contain the editing function and is a proofreading 3'-5' exonuclease.</text>
</comment>
<evidence type="ECO:0000256" key="2">
    <source>
        <dbReference type="ARBA" id="ARBA00012417"/>
    </source>
</evidence>
<keyword evidence="13 19" id="KW-0464">Manganese</keyword>